<sequence>MVIFLRLLTCLLLFTTTYHPMVAALEDNTQTANDYNAQRLENAFGGHFLRIKKQTSSHKAMEILGEERTELEKFDSLANPILCTVLLFLFVPQFTRNAILLTEWHAPKAFPPLFIALRNLRI</sequence>
<dbReference type="EMBL" id="FNZR01000001">
    <property type="protein sequence ID" value="SEK26198.1"/>
    <property type="molecule type" value="Genomic_DNA"/>
</dbReference>
<organism evidence="2 3">
    <name type="scientific">Parapedobacter koreensis</name>
    <dbReference type="NCBI Taxonomy" id="332977"/>
    <lineage>
        <taxon>Bacteria</taxon>
        <taxon>Pseudomonadati</taxon>
        <taxon>Bacteroidota</taxon>
        <taxon>Sphingobacteriia</taxon>
        <taxon>Sphingobacteriales</taxon>
        <taxon>Sphingobacteriaceae</taxon>
        <taxon>Parapedobacter</taxon>
    </lineage>
</organism>
<feature type="signal peptide" evidence="1">
    <location>
        <begin position="1"/>
        <end position="23"/>
    </location>
</feature>
<evidence type="ECO:0000256" key="1">
    <source>
        <dbReference type="SAM" id="SignalP"/>
    </source>
</evidence>
<keyword evidence="3" id="KW-1185">Reference proteome</keyword>
<evidence type="ECO:0000313" key="2">
    <source>
        <dbReference type="EMBL" id="SEK26198.1"/>
    </source>
</evidence>
<feature type="chain" id="PRO_5011685704" evidence="1">
    <location>
        <begin position="24"/>
        <end position="122"/>
    </location>
</feature>
<reference evidence="3" key="1">
    <citation type="submission" date="2016-10" db="EMBL/GenBank/DDBJ databases">
        <authorList>
            <person name="Varghese N."/>
            <person name="Submissions S."/>
        </authorList>
    </citation>
    <scope>NUCLEOTIDE SEQUENCE [LARGE SCALE GENOMIC DNA]</scope>
    <source>
        <strain evidence="3">Jip14</strain>
    </source>
</reference>
<gene>
    <name evidence="2" type="ORF">SAMN05421740_101374</name>
</gene>
<dbReference type="Proteomes" id="UP000198916">
    <property type="component" value="Unassembled WGS sequence"/>
</dbReference>
<name>A0A1H7FJR0_9SPHI</name>
<proteinExistence type="predicted"/>
<keyword evidence="1" id="KW-0732">Signal</keyword>
<accession>A0A1H7FJR0</accession>
<dbReference type="STRING" id="332977.SAMN05421740_101374"/>
<dbReference type="RefSeq" id="WP_143053771.1">
    <property type="nucleotide sequence ID" value="NZ_FNZR01000001.1"/>
</dbReference>
<evidence type="ECO:0000313" key="3">
    <source>
        <dbReference type="Proteomes" id="UP000198916"/>
    </source>
</evidence>
<protein>
    <submittedName>
        <fullName evidence="2">Uncharacterized protein</fullName>
    </submittedName>
</protein>
<dbReference type="AlphaFoldDB" id="A0A1H7FJR0"/>